<evidence type="ECO:0000313" key="2">
    <source>
        <dbReference type="EMBL" id="QPH52945.1"/>
    </source>
</evidence>
<proteinExistence type="predicted"/>
<dbReference type="Proteomes" id="UP000594800">
    <property type="component" value="Chromosome"/>
</dbReference>
<name>A0A7S9LQ72_9RHOB</name>
<sequence length="167" mass="17837">MDPTRTLVLYYSRSGYTRRAAQDLARHLEGATAEFRTRRYGFPALGVLRALFDVVIKASPEPQAPLPDLRNAGLVVLAGPVWAGKPAAPLRRMLGLGSVLPADVGLLLTSGEPSEPKNTYAACEALLGRPFAATAFIGNKIDGTDEMGERLAAFAALLRQRSSDAAE</sequence>
<dbReference type="RefSeq" id="WP_196102156.1">
    <property type="nucleotide sequence ID" value="NZ_CP064942.1"/>
</dbReference>
<evidence type="ECO:0000256" key="1">
    <source>
        <dbReference type="ARBA" id="ARBA00001917"/>
    </source>
</evidence>
<dbReference type="GO" id="GO:0010181">
    <property type="term" value="F:FMN binding"/>
    <property type="evidence" value="ECO:0007669"/>
    <property type="project" value="InterPro"/>
</dbReference>
<dbReference type="AlphaFoldDB" id="A0A7S9LQ72"/>
<dbReference type="Gene3D" id="3.40.50.360">
    <property type="match status" value="1"/>
</dbReference>
<evidence type="ECO:0000313" key="3">
    <source>
        <dbReference type="Proteomes" id="UP000594800"/>
    </source>
</evidence>
<dbReference type="GO" id="GO:0009055">
    <property type="term" value="F:electron transfer activity"/>
    <property type="evidence" value="ECO:0007669"/>
    <property type="project" value="InterPro"/>
</dbReference>
<dbReference type="InterPro" id="IPR001226">
    <property type="entry name" value="Flavodoxin_CS"/>
</dbReference>
<evidence type="ECO:0008006" key="4">
    <source>
        <dbReference type="Google" id="ProtNLM"/>
    </source>
</evidence>
<protein>
    <recommendedName>
        <fullName evidence="4">Flavodoxin</fullName>
    </recommendedName>
</protein>
<dbReference type="InterPro" id="IPR029039">
    <property type="entry name" value="Flavoprotein-like_sf"/>
</dbReference>
<comment type="cofactor">
    <cofactor evidence="1">
        <name>FMN</name>
        <dbReference type="ChEBI" id="CHEBI:58210"/>
    </cofactor>
</comment>
<dbReference type="PROSITE" id="PS00201">
    <property type="entry name" value="FLAVODOXIN"/>
    <property type="match status" value="1"/>
</dbReference>
<dbReference type="SUPFAM" id="SSF52218">
    <property type="entry name" value="Flavoproteins"/>
    <property type="match status" value="1"/>
</dbReference>
<organism evidence="2 3">
    <name type="scientific">Pontivivens ytuae</name>
    <dbReference type="NCBI Taxonomy" id="2789856"/>
    <lineage>
        <taxon>Bacteria</taxon>
        <taxon>Pseudomonadati</taxon>
        <taxon>Pseudomonadota</taxon>
        <taxon>Alphaproteobacteria</taxon>
        <taxon>Rhodobacterales</taxon>
        <taxon>Paracoccaceae</taxon>
        <taxon>Pontivivens</taxon>
    </lineage>
</organism>
<gene>
    <name evidence="2" type="ORF">I0K15_14165</name>
</gene>
<reference evidence="2 3" key="1">
    <citation type="submission" date="2020-11" db="EMBL/GenBank/DDBJ databases">
        <title>Description of Pontivivens ytuae sp. nov. isolated from deep sea sediment of Mariana Trench.</title>
        <authorList>
            <person name="Wang Z."/>
            <person name="Sun Q.-L."/>
            <person name="Xu X.-D."/>
            <person name="Tang Y.-Z."/>
            <person name="Zhang J."/>
        </authorList>
    </citation>
    <scope>NUCLEOTIDE SEQUENCE [LARGE SCALE GENOMIC DNA]</scope>
    <source>
        <strain evidence="2 3">MT2928</strain>
    </source>
</reference>
<keyword evidence="3" id="KW-1185">Reference proteome</keyword>
<dbReference type="EMBL" id="CP064942">
    <property type="protein sequence ID" value="QPH52945.1"/>
    <property type="molecule type" value="Genomic_DNA"/>
</dbReference>
<accession>A0A7S9LQ72</accession>
<dbReference type="KEGG" id="poz:I0K15_14165"/>